<evidence type="ECO:0000256" key="5">
    <source>
        <dbReference type="ARBA" id="ARBA00023315"/>
    </source>
</evidence>
<gene>
    <name evidence="9" type="ORF">RMCN_1242</name>
</gene>
<keyword evidence="4 6" id="KW-0450">Lipoyl</keyword>
<dbReference type="Proteomes" id="UP000069773">
    <property type="component" value="Unassembled WGS sequence"/>
</dbReference>
<dbReference type="EMBL" id="BCTA01000021">
    <property type="protein sequence ID" value="GAT08109.1"/>
    <property type="molecule type" value="Genomic_DNA"/>
</dbReference>
<dbReference type="InterPro" id="IPR023213">
    <property type="entry name" value="CAT-like_dom_sf"/>
</dbReference>
<dbReference type="Gene3D" id="3.30.559.10">
    <property type="entry name" value="Chloramphenicol acetyltransferase-like domain"/>
    <property type="match status" value="1"/>
</dbReference>
<dbReference type="SUPFAM" id="SSF51230">
    <property type="entry name" value="Single hybrid motif"/>
    <property type="match status" value="1"/>
</dbReference>
<evidence type="ECO:0000256" key="2">
    <source>
        <dbReference type="ARBA" id="ARBA00007317"/>
    </source>
</evidence>
<keyword evidence="5 6" id="KW-0012">Acyltransferase</keyword>
<dbReference type="PROSITE" id="PS51826">
    <property type="entry name" value="PSBD"/>
    <property type="match status" value="1"/>
</dbReference>
<evidence type="ECO:0000256" key="1">
    <source>
        <dbReference type="ARBA" id="ARBA00001938"/>
    </source>
</evidence>
<keyword evidence="3 6" id="KW-0808">Transferase</keyword>
<dbReference type="EC" id="2.3.1.-" evidence="6"/>
<sequence>MIEFTMPALGADMDEGKLDEWLVKPGDAVTRGQIVAVVETTKAAVEVECWQEGTVVELLVPVGTTVQVGAPLARLAEPGEAAEPVPVAEPVAAVAEVPPVVEVPPVAQVRPVVAPAPVASPPVPPVVTAPEHHRRWVSPAARRLAQSMGVDVEAVTGTGPQGAVTLNDVEHAAAHTRTTQAPAPAATTAPAAQALSPKELAAKRGAEMRRSIAAAMSRSKREIPHYYLAHEIVLDKALGWLAERNAERSITERVLPAVLQIKAVALAAQRFGEFNGFWRNDSFEPAAAVHVGVAISLRGGGLVAPAIHDVPDKKLDELMANLTDLVARARAFSLRSSEMSDPTITVTNLGDQGVDSVFGVIYPQQVAMVGFGKPAQRVCAADGAIRIATTVQASLAADHRASDGHRGALFLAAVDEVLQQPDLLEK</sequence>
<protein>
    <recommendedName>
        <fullName evidence="6">Dihydrolipoamide acetyltransferase component of pyruvate dehydrogenase complex</fullName>
        <ecNumber evidence="6">2.3.1.-</ecNumber>
    </recommendedName>
</protein>
<dbReference type="PANTHER" id="PTHR43178">
    <property type="entry name" value="DIHYDROLIPOAMIDE ACETYLTRANSFERASE COMPONENT OF PYRUVATE DEHYDROGENASE COMPLEX"/>
    <property type="match status" value="1"/>
</dbReference>
<dbReference type="InterPro" id="IPR001078">
    <property type="entry name" value="2-oxoacid_DH_actylTfrase"/>
</dbReference>
<dbReference type="Pfam" id="PF00364">
    <property type="entry name" value="Biotin_lipoyl"/>
    <property type="match status" value="1"/>
</dbReference>
<dbReference type="PANTHER" id="PTHR43178:SF5">
    <property type="entry name" value="LIPOAMIDE ACYLTRANSFERASE COMPONENT OF BRANCHED-CHAIN ALPHA-KETO ACID DEHYDROGENASE COMPLEX, MITOCHONDRIAL"/>
    <property type="match status" value="1"/>
</dbReference>
<comment type="cofactor">
    <cofactor evidence="1 6">
        <name>(R)-lipoate</name>
        <dbReference type="ChEBI" id="CHEBI:83088"/>
    </cofactor>
</comment>
<organism evidence="9 10">
    <name type="scientific">Mycolicibacterium novocastrense</name>
    <name type="common">Mycobacterium novocastrense</name>
    <dbReference type="NCBI Taxonomy" id="59813"/>
    <lineage>
        <taxon>Bacteria</taxon>
        <taxon>Bacillati</taxon>
        <taxon>Actinomycetota</taxon>
        <taxon>Actinomycetes</taxon>
        <taxon>Mycobacteriales</taxon>
        <taxon>Mycobacteriaceae</taxon>
        <taxon>Mycolicibacterium</taxon>
    </lineage>
</organism>
<dbReference type="Gene3D" id="4.10.320.10">
    <property type="entry name" value="E3-binding domain"/>
    <property type="match status" value="1"/>
</dbReference>
<comment type="caution">
    <text evidence="9">The sequence shown here is derived from an EMBL/GenBank/DDBJ whole genome shotgun (WGS) entry which is preliminary data.</text>
</comment>
<accession>A0ABQ0KFS5</accession>
<dbReference type="CDD" id="cd06849">
    <property type="entry name" value="lipoyl_domain"/>
    <property type="match status" value="1"/>
</dbReference>
<reference evidence="9 10" key="1">
    <citation type="journal article" date="2016" name="Genome Announc.">
        <title>Draft Genome Sequences of Five Rapidly Growing Mycobacterium Species, M. thermoresistibile, M. fortuitum subsp. acetamidolyticum, M. canariasense, M. brisbanense, and M. novocastrense.</title>
        <authorList>
            <person name="Katahira K."/>
            <person name="Ogura Y."/>
            <person name="Gotoh Y."/>
            <person name="Hayashi T."/>
        </authorList>
    </citation>
    <scope>NUCLEOTIDE SEQUENCE [LARGE SCALE GENOMIC DNA]</scope>
    <source>
        <strain evidence="9 10">JCM18114</strain>
    </source>
</reference>
<dbReference type="InterPro" id="IPR003016">
    <property type="entry name" value="2-oxoA_DH_lipoyl-BS"/>
</dbReference>
<dbReference type="RefSeq" id="WP_067387874.1">
    <property type="nucleotide sequence ID" value="NZ_BCTA01000021.1"/>
</dbReference>
<evidence type="ECO:0000256" key="4">
    <source>
        <dbReference type="ARBA" id="ARBA00022823"/>
    </source>
</evidence>
<dbReference type="PROSITE" id="PS00189">
    <property type="entry name" value="LIPOYL"/>
    <property type="match status" value="1"/>
</dbReference>
<feature type="domain" description="Peripheral subunit-binding (PSBD)" evidence="8">
    <location>
        <begin position="136"/>
        <end position="173"/>
    </location>
</feature>
<dbReference type="SUPFAM" id="SSF47005">
    <property type="entry name" value="Peripheral subunit-binding domain of 2-oxo acid dehydrogenase complex"/>
    <property type="match status" value="1"/>
</dbReference>
<evidence type="ECO:0000256" key="3">
    <source>
        <dbReference type="ARBA" id="ARBA00022679"/>
    </source>
</evidence>
<dbReference type="InterPro" id="IPR004167">
    <property type="entry name" value="PSBD"/>
</dbReference>
<evidence type="ECO:0000313" key="10">
    <source>
        <dbReference type="Proteomes" id="UP000069773"/>
    </source>
</evidence>
<dbReference type="Pfam" id="PF00198">
    <property type="entry name" value="2-oxoacid_dh"/>
    <property type="match status" value="1"/>
</dbReference>
<name>A0ABQ0KFS5_MYCNV</name>
<proteinExistence type="inferred from homology"/>
<dbReference type="PROSITE" id="PS50968">
    <property type="entry name" value="BIOTINYL_LIPOYL"/>
    <property type="match status" value="1"/>
</dbReference>
<dbReference type="Pfam" id="PF02817">
    <property type="entry name" value="E3_binding"/>
    <property type="match status" value="1"/>
</dbReference>
<feature type="domain" description="Lipoyl-binding" evidence="7">
    <location>
        <begin position="1"/>
        <end position="76"/>
    </location>
</feature>
<comment type="similarity">
    <text evidence="2 6">Belongs to the 2-oxoacid dehydrogenase family.</text>
</comment>
<evidence type="ECO:0000259" key="7">
    <source>
        <dbReference type="PROSITE" id="PS50968"/>
    </source>
</evidence>
<evidence type="ECO:0000259" key="8">
    <source>
        <dbReference type="PROSITE" id="PS51826"/>
    </source>
</evidence>
<dbReference type="InterPro" id="IPR000089">
    <property type="entry name" value="Biotin_lipoyl"/>
</dbReference>
<evidence type="ECO:0000256" key="6">
    <source>
        <dbReference type="RuleBase" id="RU003423"/>
    </source>
</evidence>
<dbReference type="Gene3D" id="2.40.50.100">
    <property type="match status" value="1"/>
</dbReference>
<evidence type="ECO:0000313" key="9">
    <source>
        <dbReference type="EMBL" id="GAT08109.1"/>
    </source>
</evidence>
<dbReference type="InterPro" id="IPR011053">
    <property type="entry name" value="Single_hybrid_motif"/>
</dbReference>
<dbReference type="InterPro" id="IPR050743">
    <property type="entry name" value="2-oxoacid_DH_E2_comp"/>
</dbReference>
<dbReference type="InterPro" id="IPR036625">
    <property type="entry name" value="E3-bd_dom_sf"/>
</dbReference>
<dbReference type="SUPFAM" id="SSF52777">
    <property type="entry name" value="CoA-dependent acyltransferases"/>
    <property type="match status" value="1"/>
</dbReference>
<keyword evidence="10" id="KW-1185">Reference proteome</keyword>